<protein>
    <submittedName>
        <fullName evidence="1">F-box domain containing protein</fullName>
    </submittedName>
</protein>
<sequence>MDRFSDLPEHIIHHVMSFLPTKDAVRTSVLSKRFRSTWNSFPIIDFNQTCVSSFLRRRDGNVKERFLNFLSDSLRRRAPNTLLKKFRLHAFVPNTKSDNRIDEAINYALEHEVKELDLEIQARKINGKFTYKLPLILLPVKSVTLFKLKGFNLENLDLTKFSSIEEFRLEDCDGLKSLKISNPQLQNLKINSCSGLFQIDIEESNLKTFSFKGKNSNRNDQELKINMVGAKSVYNLELWRPSIGSKWFEDYASELLLLENLKLKGCNTLTNICIPSPSLKALEICECNVLEEIEILAPKLESFAYKGGSRRAAELLISDCKFLKNLELDYANVTDQWVGNNVPELEFLENLILSHCNMLERIIISHEQLKSFQLIRCLRLEEAVIDGRNLVLFRYNGRLIRSLLSIDSPGLEAELILQINQGTLTNADWYKGLRDFLGYFDHCKLLTINCTNMDVKYLIFPEYQRENLLPPLFDIKHLKVKVHKLPQDVLKLVKSLLWLSPLLEAISIISNSEEKTIKFEYAKAKTMLAMEDMAMNLSCCQGRIIKCWRHCLSKVSMAKFDNSENERLMEFFRREAVKLKTIVTAQTPSSISK</sequence>
<proteinExistence type="predicted"/>
<dbReference type="EMBL" id="CM051394">
    <property type="protein sequence ID" value="KAJ4729890.1"/>
    <property type="molecule type" value="Genomic_DNA"/>
</dbReference>
<reference evidence="1 2" key="1">
    <citation type="journal article" date="2023" name="Science">
        <title>Complex scaffold remodeling in plant triterpene biosynthesis.</title>
        <authorList>
            <person name="De La Pena R."/>
            <person name="Hodgson H."/>
            <person name="Liu J.C."/>
            <person name="Stephenson M.J."/>
            <person name="Martin A.C."/>
            <person name="Owen C."/>
            <person name="Harkess A."/>
            <person name="Leebens-Mack J."/>
            <person name="Jimenez L.E."/>
            <person name="Osbourn A."/>
            <person name="Sattely E.S."/>
        </authorList>
    </citation>
    <scope>NUCLEOTIDE SEQUENCE [LARGE SCALE GENOMIC DNA]</scope>
    <source>
        <strain evidence="2">cv. JPN11</strain>
        <tissue evidence="1">Leaf</tissue>
    </source>
</reference>
<evidence type="ECO:0000313" key="2">
    <source>
        <dbReference type="Proteomes" id="UP001164539"/>
    </source>
</evidence>
<organism evidence="1 2">
    <name type="scientific">Melia azedarach</name>
    <name type="common">Chinaberry tree</name>
    <dbReference type="NCBI Taxonomy" id="155640"/>
    <lineage>
        <taxon>Eukaryota</taxon>
        <taxon>Viridiplantae</taxon>
        <taxon>Streptophyta</taxon>
        <taxon>Embryophyta</taxon>
        <taxon>Tracheophyta</taxon>
        <taxon>Spermatophyta</taxon>
        <taxon>Magnoliopsida</taxon>
        <taxon>eudicotyledons</taxon>
        <taxon>Gunneridae</taxon>
        <taxon>Pentapetalae</taxon>
        <taxon>rosids</taxon>
        <taxon>malvids</taxon>
        <taxon>Sapindales</taxon>
        <taxon>Meliaceae</taxon>
        <taxon>Melia</taxon>
    </lineage>
</organism>
<name>A0ACC1Z1N6_MELAZ</name>
<comment type="caution">
    <text evidence="1">The sequence shown here is derived from an EMBL/GenBank/DDBJ whole genome shotgun (WGS) entry which is preliminary data.</text>
</comment>
<gene>
    <name evidence="1" type="ORF">OWV82_002597</name>
</gene>
<accession>A0ACC1Z1N6</accession>
<dbReference type="Proteomes" id="UP001164539">
    <property type="component" value="Chromosome 1"/>
</dbReference>
<evidence type="ECO:0000313" key="1">
    <source>
        <dbReference type="EMBL" id="KAJ4729890.1"/>
    </source>
</evidence>
<keyword evidence="2" id="KW-1185">Reference proteome</keyword>